<feature type="domain" description="Importin N-terminal" evidence="8">
    <location>
        <begin position="26"/>
        <end position="92"/>
    </location>
</feature>
<evidence type="ECO:0000256" key="2">
    <source>
        <dbReference type="ARBA" id="ARBA00009466"/>
    </source>
</evidence>
<keyword evidence="3" id="KW-0813">Transport</keyword>
<dbReference type="InterPro" id="IPR014877">
    <property type="entry name" value="XPO1_C_dom"/>
</dbReference>
<dbReference type="Pfam" id="PF18787">
    <property type="entry name" value="CRM1_repeat_3"/>
    <property type="match status" value="1"/>
</dbReference>
<dbReference type="PANTHER" id="PTHR11223">
    <property type="entry name" value="EXPORTIN 1/5"/>
    <property type="match status" value="1"/>
</dbReference>
<evidence type="ECO:0000256" key="6">
    <source>
        <dbReference type="ARBA" id="ARBA00023242"/>
    </source>
</evidence>
<dbReference type="SMART" id="SM00913">
    <property type="entry name" value="IBN_N"/>
    <property type="match status" value="1"/>
</dbReference>
<evidence type="ECO:0000313" key="10">
    <source>
        <dbReference type="Proteomes" id="UP000177798"/>
    </source>
</evidence>
<evidence type="ECO:0000256" key="5">
    <source>
        <dbReference type="ARBA" id="ARBA00022927"/>
    </source>
</evidence>
<dbReference type="InterPro" id="IPR011989">
    <property type="entry name" value="ARM-like"/>
</dbReference>
<comment type="similarity">
    <text evidence="2">Belongs to the exportin family.</text>
</comment>
<dbReference type="GO" id="GO:0031267">
    <property type="term" value="F:small GTPase binding"/>
    <property type="evidence" value="ECO:0007669"/>
    <property type="project" value="InterPro"/>
</dbReference>
<proteinExistence type="inferred from homology"/>
<organism evidence="9 10">
    <name type="scientific">Sclerotinia sclerotiorum (strain ATCC 18683 / 1980 / Ss-1)</name>
    <name type="common">White mold</name>
    <name type="synonym">Whetzelinia sclerotiorum</name>
    <dbReference type="NCBI Taxonomy" id="665079"/>
    <lineage>
        <taxon>Eukaryota</taxon>
        <taxon>Fungi</taxon>
        <taxon>Dikarya</taxon>
        <taxon>Ascomycota</taxon>
        <taxon>Pezizomycotina</taxon>
        <taxon>Leotiomycetes</taxon>
        <taxon>Helotiales</taxon>
        <taxon>Sclerotiniaceae</taxon>
        <taxon>Sclerotinia</taxon>
    </lineage>
</organism>
<evidence type="ECO:0000256" key="7">
    <source>
        <dbReference type="ARBA" id="ARBA00025147"/>
    </source>
</evidence>
<protein>
    <recommendedName>
        <fullName evidence="8">Importin N-terminal domain-containing protein</fullName>
    </recommendedName>
</protein>
<comment type="subcellular location">
    <subcellularLocation>
        <location evidence="1">Nucleus</location>
    </subcellularLocation>
</comment>
<name>A0A1D9QM99_SCLS1</name>
<dbReference type="Pfam" id="PF18784">
    <property type="entry name" value="CRM1_repeat_2"/>
    <property type="match status" value="1"/>
</dbReference>
<evidence type="ECO:0000256" key="3">
    <source>
        <dbReference type="ARBA" id="ARBA00022448"/>
    </source>
</evidence>
<dbReference type="OrthoDB" id="27218at2759"/>
<dbReference type="GO" id="GO:0006611">
    <property type="term" value="P:protein export from nucleus"/>
    <property type="evidence" value="ECO:0007669"/>
    <property type="project" value="InterPro"/>
</dbReference>
<dbReference type="GO" id="GO:0005634">
    <property type="term" value="C:nucleus"/>
    <property type="evidence" value="ECO:0007669"/>
    <property type="project" value="UniProtKB-SubCell"/>
</dbReference>
<accession>A0A1D9QM99</accession>
<dbReference type="InterPro" id="IPR013598">
    <property type="entry name" value="Exportin-1/Importin-b-like"/>
</dbReference>
<reference evidence="10" key="1">
    <citation type="journal article" date="2017" name="Genome Biol. Evol.">
        <title>The complete genome sequence of the phytopathogenic fungus Sclerotinia sclerotiorum reveals insights into the genome architecture of broad host range pathogens.</title>
        <authorList>
            <person name="Derbyshire M."/>
            <person name="Denton-Giles M."/>
            <person name="Hegedus D."/>
            <person name="Seifbarghy S."/>
            <person name="Rollins J."/>
            <person name="van Kan J."/>
            <person name="Seidl M.F."/>
            <person name="Faino L."/>
            <person name="Mbengue M."/>
            <person name="Navaud O."/>
            <person name="Raffaele S."/>
            <person name="Hammond-Kosack K."/>
            <person name="Heard S."/>
            <person name="Oliver R."/>
        </authorList>
    </citation>
    <scope>NUCLEOTIDE SEQUENCE [LARGE SCALE GENOMIC DNA]</scope>
    <source>
        <strain evidence="10">ATCC 18683 / 1980 / Ss-1</strain>
    </source>
</reference>
<keyword evidence="6" id="KW-0539">Nucleus</keyword>
<comment type="function">
    <text evidence="7">tRNA nucleus export receptor which facilitates tRNA translocation across the nuclear pore complex. Involved in pre-tRNA splicing, probably by affecting the interaction of pre-tRNA with splicing endonuclease.</text>
</comment>
<dbReference type="AlphaFoldDB" id="A0A1D9QM99"/>
<dbReference type="VEuPathDB" id="FungiDB:sscle_16g108200"/>
<dbReference type="Pfam" id="PF08389">
    <property type="entry name" value="Xpo1"/>
    <property type="match status" value="1"/>
</dbReference>
<keyword evidence="4" id="KW-0819">tRNA processing</keyword>
<dbReference type="Pfam" id="PF18777">
    <property type="entry name" value="CRM1_repeat"/>
    <property type="match status" value="1"/>
</dbReference>
<dbReference type="InterPro" id="IPR040485">
    <property type="entry name" value="XPO1_repeat_3"/>
</dbReference>
<dbReference type="SMART" id="SM01102">
    <property type="entry name" value="CRM1_C"/>
    <property type="match status" value="1"/>
</dbReference>
<dbReference type="Proteomes" id="UP000177798">
    <property type="component" value="Chromosome 16"/>
</dbReference>
<evidence type="ECO:0000256" key="1">
    <source>
        <dbReference type="ARBA" id="ARBA00004123"/>
    </source>
</evidence>
<sequence>MAVTIEELDATVKTFYEGRGEAQKAAQAAMNQFKEDPDAWLLVDKILQESTYPQAKYLGLQVLDHVIMTRWKVLPREQCQGIRNFVVGFIIQCSGSEESLRSQRVLLNKLNLVLVSILKQEWPHNWPTFINEIISSCHTSLSICENNMSILRLLSEEVFDYSADQMTSAKTKNLKTTMCAEFSSIFQLCNEVLNSATQASLIKATLETLLRFFNWIPLGYIFETTVIDTLRERFLETPEFRNVTLKCLTEIGGLQTGTGNNYDEKLVQMFTEVLTTISKIIPLTLDLKSTYNSSNSKDQEFIQNLALFLCNFFSSHLTLIENLPNRDFLTHGHFYLIRISQIEDREIFKICLEYWTRLVQELYDEQQSLPIGDVNPLVGMGVGGISNPGAPNPSLLANYPLRKHKYNEVLSNLRVVMIEKMVRPEEVLIVENDEGEIVREFVKESDTIQLYKTTRECLVYLTHLDVVDTENIMTEKLSRQVDGSEWSWANCNTLCWAIGSISLAMNEETEKRFLVTVIKDLLGLTEMKRGKDNKAVVASNIMYIVGQYPRFLKAHWKFLKTVVNKLFEFMHESHEGVQDMACDTFIKIARQCKRHFVALQPGESEPFIEEIVRTMRKITCDLSPQQVHTFYEACGYMIAAQPQKNSQERLIGELMSYPNAAWDAIIAQANTNPQILQDADTIKVIGNVMKTNVSACSSIGSYFYPQIGRIYLDMLSMYKATSTMISEAVANEGEIATKMPRVRGLRTIKKEILKLIETFVEKSDDLEMVRNNIVPALLEAVLVDYNRNVPGARDAEVLKVMSVIITKLSGLMEDQVPNIMSNVFECTLEMINKDFSEFPEHRVEFFSLLRAINLHCFPALLKLDNRQFKFVIDSCMWASKHDNREVEHAGLNMCLELITNIAETDPATSSAFFQQFFVPILQDVFFVLTDTDHKAGFKSQATLLARMFYFVYPADGTVPKIQMPIFAQDQAPPGASNKDFLTNFVATLLQNAFPNLQAPQIQAFVEGLFTLNHSLDRFKLNLRDFLISLKEFAGDNTELYADEKETAERDAKAAERERLSKVGGLIKPAELDDEDEL</sequence>
<evidence type="ECO:0000313" key="9">
    <source>
        <dbReference type="EMBL" id="APA16050.1"/>
    </source>
</evidence>
<dbReference type="GO" id="GO:0005049">
    <property type="term" value="F:nuclear export signal receptor activity"/>
    <property type="evidence" value="ECO:0007669"/>
    <property type="project" value="InterPro"/>
</dbReference>
<gene>
    <name evidence="9" type="ORF">sscle_16g108200</name>
</gene>
<dbReference type="Pfam" id="PF08767">
    <property type="entry name" value="CRM1_C"/>
    <property type="match status" value="1"/>
</dbReference>
<dbReference type="InterPro" id="IPR041123">
    <property type="entry name" value="CRM1_repeat"/>
</dbReference>
<dbReference type="InterPro" id="IPR045065">
    <property type="entry name" value="XPO1/5"/>
</dbReference>
<dbReference type="PANTHER" id="PTHR11223:SF2">
    <property type="entry name" value="EXPORTIN-1"/>
    <property type="match status" value="1"/>
</dbReference>
<dbReference type="EMBL" id="CP017829">
    <property type="protein sequence ID" value="APA16050.1"/>
    <property type="molecule type" value="Genomic_DNA"/>
</dbReference>
<dbReference type="InterPro" id="IPR016024">
    <property type="entry name" value="ARM-type_fold"/>
</dbReference>
<evidence type="ECO:0000259" key="8">
    <source>
        <dbReference type="PROSITE" id="PS50166"/>
    </source>
</evidence>
<dbReference type="InterPro" id="IPR041235">
    <property type="entry name" value="Exp1_repeat_2"/>
</dbReference>
<dbReference type="Gene3D" id="1.25.10.10">
    <property type="entry name" value="Leucine-rich Repeat Variant"/>
    <property type="match status" value="1"/>
</dbReference>
<evidence type="ECO:0000256" key="4">
    <source>
        <dbReference type="ARBA" id="ARBA00022694"/>
    </source>
</evidence>
<dbReference type="GO" id="GO:0008033">
    <property type="term" value="P:tRNA processing"/>
    <property type="evidence" value="ECO:0007669"/>
    <property type="project" value="UniProtKB-KW"/>
</dbReference>
<dbReference type="FunFam" id="1.25.10.10:FF:000490">
    <property type="entry name" value="CRM1p Major karyopherin"/>
    <property type="match status" value="1"/>
</dbReference>
<dbReference type="Pfam" id="PF03810">
    <property type="entry name" value="IBN_N"/>
    <property type="match status" value="1"/>
</dbReference>
<dbReference type="SUPFAM" id="SSF48371">
    <property type="entry name" value="ARM repeat"/>
    <property type="match status" value="1"/>
</dbReference>
<dbReference type="PROSITE" id="PS50166">
    <property type="entry name" value="IMPORTIN_B_NT"/>
    <property type="match status" value="1"/>
</dbReference>
<dbReference type="InterPro" id="IPR001494">
    <property type="entry name" value="Importin-beta_N"/>
</dbReference>
<keyword evidence="5" id="KW-0653">Protein transport</keyword>